<keyword evidence="3" id="KW-1185">Reference proteome</keyword>
<accession>A0A7W7R7Z5</accession>
<dbReference type="EMBL" id="JACHJV010000001">
    <property type="protein sequence ID" value="MBB4927093.1"/>
    <property type="molecule type" value="Genomic_DNA"/>
</dbReference>
<comment type="caution">
    <text evidence="2">The sequence shown here is derived from an EMBL/GenBank/DDBJ whole genome shotgun (WGS) entry which is preliminary data.</text>
</comment>
<feature type="compositionally biased region" description="Pro residues" evidence="1">
    <location>
        <begin position="44"/>
        <end position="54"/>
    </location>
</feature>
<organism evidence="2 3">
    <name type="scientific">Kitasatospora kifunensis</name>
    <name type="common">Streptomyces kifunensis</name>
    <dbReference type="NCBI Taxonomy" id="58351"/>
    <lineage>
        <taxon>Bacteria</taxon>
        <taxon>Bacillati</taxon>
        <taxon>Actinomycetota</taxon>
        <taxon>Actinomycetes</taxon>
        <taxon>Kitasatosporales</taxon>
        <taxon>Streptomycetaceae</taxon>
        <taxon>Kitasatospora</taxon>
    </lineage>
</organism>
<dbReference type="RefSeq" id="WP_184941034.1">
    <property type="nucleotide sequence ID" value="NZ_JACHJV010000001.1"/>
</dbReference>
<reference evidence="2 3" key="1">
    <citation type="submission" date="2020-08" db="EMBL/GenBank/DDBJ databases">
        <title>Sequencing the genomes of 1000 actinobacteria strains.</title>
        <authorList>
            <person name="Klenk H.-P."/>
        </authorList>
    </citation>
    <scope>NUCLEOTIDE SEQUENCE [LARGE SCALE GENOMIC DNA]</scope>
    <source>
        <strain evidence="2 3">DSM 41654</strain>
    </source>
</reference>
<sequence length="135" mass="12396">MPVAGPPTDAGALSDGLGGGAGEGAGRVAGGGPPRPGGLAGRADPPPADEPPPGCDGLGEGGPVGPGDWSSSLVVEVLCGVSAPPGEAAPLGVAGEGAKLPAAIGNPVPVVADRGALTTLCSSRSPQLLLGAADG</sequence>
<proteinExistence type="predicted"/>
<gene>
    <name evidence="2" type="ORF">FHR34_006086</name>
</gene>
<feature type="region of interest" description="Disordered" evidence="1">
    <location>
        <begin position="1"/>
        <end position="69"/>
    </location>
</feature>
<evidence type="ECO:0000256" key="1">
    <source>
        <dbReference type="SAM" id="MobiDB-lite"/>
    </source>
</evidence>
<feature type="compositionally biased region" description="Gly residues" evidence="1">
    <location>
        <begin position="56"/>
        <end position="65"/>
    </location>
</feature>
<name>A0A7W7R7Z5_KITKI</name>
<dbReference type="Proteomes" id="UP000540506">
    <property type="component" value="Unassembled WGS sequence"/>
</dbReference>
<feature type="compositionally biased region" description="Gly residues" evidence="1">
    <location>
        <begin position="16"/>
        <end position="32"/>
    </location>
</feature>
<evidence type="ECO:0000313" key="2">
    <source>
        <dbReference type="EMBL" id="MBB4927093.1"/>
    </source>
</evidence>
<dbReference type="AlphaFoldDB" id="A0A7W7R7Z5"/>
<protein>
    <submittedName>
        <fullName evidence="2">Uncharacterized protein</fullName>
    </submittedName>
</protein>
<evidence type="ECO:0000313" key="3">
    <source>
        <dbReference type="Proteomes" id="UP000540506"/>
    </source>
</evidence>